<evidence type="ECO:0000256" key="2">
    <source>
        <dbReference type="ARBA" id="ARBA00010617"/>
    </source>
</evidence>
<dbReference type="PANTHER" id="PTHR24286:SF194">
    <property type="entry name" value="STEROID (22S)-HYDROXYLASE"/>
    <property type="match status" value="1"/>
</dbReference>
<evidence type="ECO:0000313" key="10">
    <source>
        <dbReference type="EMBL" id="KAJ6398447.1"/>
    </source>
</evidence>
<dbReference type="InterPro" id="IPR001128">
    <property type="entry name" value="Cyt_P450"/>
</dbReference>
<keyword evidence="3" id="KW-0812">Transmembrane</keyword>
<dbReference type="Proteomes" id="UP001141253">
    <property type="component" value="Chromosome 5"/>
</dbReference>
<dbReference type="Gene3D" id="1.10.630.10">
    <property type="entry name" value="Cytochrome P450"/>
    <property type="match status" value="1"/>
</dbReference>
<dbReference type="PROSITE" id="PS00086">
    <property type="entry name" value="CYTOCHROME_P450"/>
    <property type="match status" value="1"/>
</dbReference>
<evidence type="ECO:0008006" key="12">
    <source>
        <dbReference type="Google" id="ProtNLM"/>
    </source>
</evidence>
<gene>
    <name evidence="10" type="ORF">OIU77_019278</name>
</gene>
<comment type="caution">
    <text evidence="10">The sequence shown here is derived from an EMBL/GenBank/DDBJ whole genome shotgun (WGS) entry which is preliminary data.</text>
</comment>
<keyword evidence="11" id="KW-1185">Reference proteome</keyword>
<dbReference type="SUPFAM" id="SSF48264">
    <property type="entry name" value="Cytochrome P450"/>
    <property type="match status" value="1"/>
</dbReference>
<protein>
    <recommendedName>
        <fullName evidence="12">Cytochrome P450</fullName>
    </recommendedName>
</protein>
<evidence type="ECO:0000256" key="3">
    <source>
        <dbReference type="ARBA" id="ARBA00022692"/>
    </source>
</evidence>
<dbReference type="InterPro" id="IPR002403">
    <property type="entry name" value="Cyt_P450_E_grp-IV"/>
</dbReference>
<keyword evidence="6 9" id="KW-0560">Oxidoreductase</keyword>
<organism evidence="10 11">
    <name type="scientific">Salix suchowensis</name>
    <dbReference type="NCBI Taxonomy" id="1278906"/>
    <lineage>
        <taxon>Eukaryota</taxon>
        <taxon>Viridiplantae</taxon>
        <taxon>Streptophyta</taxon>
        <taxon>Embryophyta</taxon>
        <taxon>Tracheophyta</taxon>
        <taxon>Spermatophyta</taxon>
        <taxon>Magnoliopsida</taxon>
        <taxon>eudicotyledons</taxon>
        <taxon>Gunneridae</taxon>
        <taxon>Pentapetalae</taxon>
        <taxon>rosids</taxon>
        <taxon>fabids</taxon>
        <taxon>Malpighiales</taxon>
        <taxon>Salicaceae</taxon>
        <taxon>Saliceae</taxon>
        <taxon>Salix</taxon>
    </lineage>
</organism>
<evidence type="ECO:0000256" key="1">
    <source>
        <dbReference type="ARBA" id="ARBA00004167"/>
    </source>
</evidence>
<comment type="similarity">
    <text evidence="2 9">Belongs to the cytochrome P450 family.</text>
</comment>
<evidence type="ECO:0000256" key="9">
    <source>
        <dbReference type="RuleBase" id="RU000461"/>
    </source>
</evidence>
<keyword evidence="9" id="KW-0503">Monooxygenase</keyword>
<evidence type="ECO:0000256" key="4">
    <source>
        <dbReference type="ARBA" id="ARBA00022723"/>
    </source>
</evidence>
<dbReference type="InterPro" id="IPR017972">
    <property type="entry name" value="Cyt_P450_CS"/>
</dbReference>
<keyword evidence="8" id="KW-0472">Membrane</keyword>
<proteinExistence type="inferred from homology"/>
<evidence type="ECO:0000313" key="11">
    <source>
        <dbReference type="Proteomes" id="UP001141253"/>
    </source>
</evidence>
<evidence type="ECO:0000256" key="5">
    <source>
        <dbReference type="ARBA" id="ARBA00022989"/>
    </source>
</evidence>
<dbReference type="InterPro" id="IPR036396">
    <property type="entry name" value="Cyt_P450_sf"/>
</dbReference>
<keyword evidence="9" id="KW-0349">Heme</keyword>
<evidence type="ECO:0000256" key="7">
    <source>
        <dbReference type="ARBA" id="ARBA00023004"/>
    </source>
</evidence>
<reference evidence="10" key="1">
    <citation type="submission" date="2022-10" db="EMBL/GenBank/DDBJ databases">
        <authorList>
            <person name="Hyden B.L."/>
            <person name="Feng K."/>
            <person name="Yates T."/>
            <person name="Jawdy S."/>
            <person name="Smart L.B."/>
            <person name="Muchero W."/>
        </authorList>
    </citation>
    <scope>NUCLEOTIDE SEQUENCE</scope>
    <source>
        <tissue evidence="10">Shoot tip</tissue>
    </source>
</reference>
<keyword evidence="7 9" id="KW-0408">Iron</keyword>
<reference evidence="10" key="2">
    <citation type="journal article" date="2023" name="Int. J. Mol. Sci.">
        <title>De Novo Assembly and Annotation of 11 Diverse Shrub Willow (Salix) Genomes Reveals Novel Gene Organization in Sex-Linked Regions.</title>
        <authorList>
            <person name="Hyden B."/>
            <person name="Feng K."/>
            <person name="Yates T.B."/>
            <person name="Jawdy S."/>
            <person name="Cereghino C."/>
            <person name="Smart L.B."/>
            <person name="Muchero W."/>
        </authorList>
    </citation>
    <scope>NUCLEOTIDE SEQUENCE</scope>
    <source>
        <tissue evidence="10">Shoot tip</tissue>
    </source>
</reference>
<evidence type="ECO:0000256" key="6">
    <source>
        <dbReference type="ARBA" id="ARBA00023002"/>
    </source>
</evidence>
<comment type="subcellular location">
    <subcellularLocation>
        <location evidence="1">Membrane</location>
        <topology evidence="1">Single-pass membrane protein</topology>
    </subcellularLocation>
</comment>
<evidence type="ECO:0000256" key="8">
    <source>
        <dbReference type="ARBA" id="ARBA00023136"/>
    </source>
</evidence>
<dbReference type="Pfam" id="PF00067">
    <property type="entry name" value="p450"/>
    <property type="match status" value="1"/>
</dbReference>
<dbReference type="PANTHER" id="PTHR24286">
    <property type="entry name" value="CYTOCHROME P450 26"/>
    <property type="match status" value="1"/>
</dbReference>
<keyword evidence="5" id="KW-1133">Transmembrane helix</keyword>
<dbReference type="EMBL" id="JAPFFI010000003">
    <property type="protein sequence ID" value="KAJ6398447.1"/>
    <property type="molecule type" value="Genomic_DNA"/>
</dbReference>
<sequence length="128" mass="14231">MKGYDIPRGWKVLPVISAVHLDSTVFDQPQHFNPWRWQQPDNACGSSTCSSAATAATATTRSNYFMPFGGGPRLCAGLELAKLEMAVFIHHLVLNFQWEMVGADQAFAFPFVDFPEGLPIRVKHHTVV</sequence>
<dbReference type="PRINTS" id="PR00465">
    <property type="entry name" value="EP450IV"/>
</dbReference>
<name>A0ABQ9CFL6_9ROSI</name>
<keyword evidence="4 9" id="KW-0479">Metal-binding</keyword>
<accession>A0ABQ9CFL6</accession>